<dbReference type="Pfam" id="PF20789">
    <property type="entry name" value="4HBT_3C"/>
    <property type="match status" value="1"/>
</dbReference>
<comment type="caution">
    <text evidence="3">The sequence shown here is derived from an EMBL/GenBank/DDBJ whole genome shotgun (WGS) entry which is preliminary data.</text>
</comment>
<dbReference type="Gene3D" id="2.40.160.210">
    <property type="entry name" value="Acyl-CoA thioesterase, double hotdog domain"/>
    <property type="match status" value="1"/>
</dbReference>
<dbReference type="RefSeq" id="WP_109904004.1">
    <property type="nucleotide sequence ID" value="NZ_QGLE01000003.1"/>
</dbReference>
<gene>
    <name evidence="3" type="ORF">DKG74_06800</name>
</gene>
<feature type="domain" description="Acyl-CoA thioesterase-like N-terminal HotDog" evidence="1">
    <location>
        <begin position="23"/>
        <end position="105"/>
    </location>
</feature>
<evidence type="ECO:0000259" key="1">
    <source>
        <dbReference type="Pfam" id="PF13622"/>
    </source>
</evidence>
<sequence>MTPFTEVLAGIARVGSDFSVSLTEDWLQGRTLYGGASAALCTEAALRAFDGLPPLRSAQFAFIGPASGPLLIKPEVLRRGRSATFVGVDLVGDAGLATRALLCFGAIRESSVDFAHVPMPEAPAPETCRDFFRGGFRPNFAHHFDMLDAGGAPPFSMAEVPEYKVWLRHKDRQTPNDITALIALADAPPPAAMVRFPSFGPISSMTWSIEVLNERAAGEDDGWRLETSLAETVTHGYSSQSMKTWAADGTPLLVSRQTVAVFV</sequence>
<dbReference type="Pfam" id="PF13622">
    <property type="entry name" value="4HBT_3"/>
    <property type="match status" value="1"/>
</dbReference>
<dbReference type="SUPFAM" id="SSF54637">
    <property type="entry name" value="Thioesterase/thiol ester dehydrase-isomerase"/>
    <property type="match status" value="2"/>
</dbReference>
<dbReference type="EMBL" id="QGLE01000003">
    <property type="protein sequence ID" value="PWR24508.1"/>
    <property type="molecule type" value="Genomic_DNA"/>
</dbReference>
<feature type="domain" description="Acyl-CoA thioesterase-like C-terminal" evidence="2">
    <location>
        <begin position="125"/>
        <end position="261"/>
    </location>
</feature>
<keyword evidence="4" id="KW-1185">Reference proteome</keyword>
<dbReference type="AlphaFoldDB" id="A0A317EBQ7"/>
<evidence type="ECO:0000259" key="2">
    <source>
        <dbReference type="Pfam" id="PF20789"/>
    </source>
</evidence>
<protein>
    <submittedName>
        <fullName evidence="3">Thioesterase family protein</fullName>
    </submittedName>
</protein>
<dbReference type="InterPro" id="IPR049450">
    <property type="entry name" value="ACOT8-like_C"/>
</dbReference>
<name>A0A317EBQ7_9PROT</name>
<reference evidence="3 4" key="1">
    <citation type="submission" date="2018-05" db="EMBL/GenBank/DDBJ databases">
        <title>Zavarzinia sp. HR-AS.</title>
        <authorList>
            <person name="Lee Y."/>
            <person name="Jeon C.O."/>
        </authorList>
    </citation>
    <scope>NUCLEOTIDE SEQUENCE [LARGE SCALE GENOMIC DNA]</scope>
    <source>
        <strain evidence="3 4">HR-AS</strain>
    </source>
</reference>
<dbReference type="InterPro" id="IPR042171">
    <property type="entry name" value="Acyl-CoA_hotdog"/>
</dbReference>
<organism evidence="3 4">
    <name type="scientific">Zavarzinia aquatilis</name>
    <dbReference type="NCBI Taxonomy" id="2211142"/>
    <lineage>
        <taxon>Bacteria</taxon>
        <taxon>Pseudomonadati</taxon>
        <taxon>Pseudomonadota</taxon>
        <taxon>Alphaproteobacteria</taxon>
        <taxon>Rhodospirillales</taxon>
        <taxon>Zavarziniaceae</taxon>
        <taxon>Zavarzinia</taxon>
    </lineage>
</organism>
<evidence type="ECO:0000313" key="4">
    <source>
        <dbReference type="Proteomes" id="UP000245461"/>
    </source>
</evidence>
<accession>A0A317EBQ7</accession>
<proteinExistence type="predicted"/>
<dbReference type="InterPro" id="IPR049449">
    <property type="entry name" value="TesB_ACOT8-like_N"/>
</dbReference>
<dbReference type="Proteomes" id="UP000245461">
    <property type="component" value="Unassembled WGS sequence"/>
</dbReference>
<evidence type="ECO:0000313" key="3">
    <source>
        <dbReference type="EMBL" id="PWR24508.1"/>
    </source>
</evidence>
<dbReference type="InterPro" id="IPR029069">
    <property type="entry name" value="HotDog_dom_sf"/>
</dbReference>
<dbReference type="OrthoDB" id="7059210at2"/>